<evidence type="ECO:0000256" key="1">
    <source>
        <dbReference type="ARBA" id="ARBA00004167"/>
    </source>
</evidence>
<evidence type="ECO:0000256" key="8">
    <source>
        <dbReference type="RuleBase" id="RU366017"/>
    </source>
</evidence>
<evidence type="ECO:0000256" key="5">
    <source>
        <dbReference type="ARBA" id="ARBA00022692"/>
    </source>
</evidence>
<dbReference type="EC" id="2.4.1.-" evidence="8"/>
<keyword evidence="5 8" id="KW-0812">Transmembrane</keyword>
<dbReference type="Pfam" id="PF01697">
    <property type="entry name" value="Glyco_transf_92"/>
    <property type="match status" value="1"/>
</dbReference>
<dbReference type="InParanoid" id="A0A803KFG7"/>
<gene>
    <name evidence="9" type="primary">LOC105945137</name>
</gene>
<organism evidence="9">
    <name type="scientific">Xenopus tropicalis</name>
    <name type="common">Western clawed frog</name>
    <name type="synonym">Silurana tropicalis</name>
    <dbReference type="NCBI Taxonomy" id="8364"/>
    <lineage>
        <taxon>Eukaryota</taxon>
        <taxon>Metazoa</taxon>
        <taxon>Chordata</taxon>
        <taxon>Craniata</taxon>
        <taxon>Vertebrata</taxon>
        <taxon>Euteleostomi</taxon>
        <taxon>Amphibia</taxon>
        <taxon>Batrachia</taxon>
        <taxon>Anura</taxon>
        <taxon>Pipoidea</taxon>
        <taxon>Pipidae</taxon>
        <taxon>Xenopodinae</taxon>
        <taxon>Xenopus</taxon>
        <taxon>Silurana</taxon>
    </lineage>
</organism>
<keyword evidence="6 8" id="KW-1133">Transmembrane helix</keyword>
<keyword evidence="4 8" id="KW-0808">Transferase</keyword>
<dbReference type="Ensembl" id="ENSXETT00000118226">
    <property type="protein sequence ID" value="ENSXETP00000119119"/>
    <property type="gene ID" value="ENSXETG00000046802"/>
</dbReference>
<dbReference type="GO" id="GO:0016757">
    <property type="term" value="F:glycosyltransferase activity"/>
    <property type="evidence" value="ECO:0007669"/>
    <property type="project" value="UniProtKB-UniRule"/>
</dbReference>
<dbReference type="PANTHER" id="PTHR21461:SF94">
    <property type="entry name" value="GLYCOSYLTRANSFERASE FAMILY 92 PROTEIN"/>
    <property type="match status" value="1"/>
</dbReference>
<evidence type="ECO:0000256" key="7">
    <source>
        <dbReference type="ARBA" id="ARBA00023136"/>
    </source>
</evidence>
<reference evidence="9" key="2">
    <citation type="submission" date="2021-03" db="UniProtKB">
        <authorList>
            <consortium name="Ensembl"/>
        </authorList>
    </citation>
    <scope>IDENTIFICATION</scope>
</reference>
<comment type="subcellular location">
    <subcellularLocation>
        <location evidence="1">Membrane</location>
        <topology evidence="1">Single-pass membrane protein</topology>
    </subcellularLocation>
</comment>
<evidence type="ECO:0000256" key="6">
    <source>
        <dbReference type="ARBA" id="ARBA00022989"/>
    </source>
</evidence>
<evidence type="ECO:0000256" key="3">
    <source>
        <dbReference type="ARBA" id="ARBA00022676"/>
    </source>
</evidence>
<comment type="similarity">
    <text evidence="2 8">Belongs to the glycosyltransferase 92 family.</text>
</comment>
<evidence type="ECO:0000313" key="9">
    <source>
        <dbReference type="Ensembl" id="ENSXETP00000119119"/>
    </source>
</evidence>
<feature type="transmembrane region" description="Helical" evidence="8">
    <location>
        <begin position="7"/>
        <end position="27"/>
    </location>
</feature>
<dbReference type="InterPro" id="IPR008166">
    <property type="entry name" value="Glyco_transf_92"/>
</dbReference>
<accession>A0A803KFG7</accession>
<reference evidence="9" key="1">
    <citation type="journal article" date="2010" name="Science">
        <title>The genome of the Western clawed frog Xenopus tropicalis.</title>
        <authorList>
            <person name="Hellsten U."/>
            <person name="Harland R.M."/>
            <person name="Gilchrist M.J."/>
            <person name="Hendrix D."/>
            <person name="Jurka J."/>
            <person name="Kapitonov V."/>
            <person name="Ovcharenko I."/>
            <person name="Putnam N.H."/>
            <person name="Shu S."/>
            <person name="Taher L."/>
            <person name="Blitz I.L."/>
            <person name="Blumberg B."/>
            <person name="Dichmann D.S."/>
            <person name="Dubchak I."/>
            <person name="Amaya E."/>
            <person name="Detter J.C."/>
            <person name="Fletcher R."/>
            <person name="Gerhard D.S."/>
            <person name="Goodstein D."/>
            <person name="Graves T."/>
            <person name="Grigoriev I.V."/>
            <person name="Grimwood J."/>
            <person name="Kawashima T."/>
            <person name="Lindquist E."/>
            <person name="Lucas S.M."/>
            <person name="Mead P.E."/>
            <person name="Mitros T."/>
            <person name="Ogino H."/>
            <person name="Ohta Y."/>
            <person name="Poliakov A.V."/>
            <person name="Pollet N."/>
            <person name="Robert J."/>
            <person name="Salamov A."/>
            <person name="Sater A.K."/>
            <person name="Schmutz J."/>
            <person name="Terry A."/>
            <person name="Vize P.D."/>
            <person name="Warren W.C."/>
            <person name="Wells D."/>
            <person name="Wills A."/>
            <person name="Wilson R.K."/>
            <person name="Zimmerman L.B."/>
            <person name="Zorn A.M."/>
            <person name="Grainger R."/>
            <person name="Grammer T."/>
            <person name="Khokha M.K."/>
            <person name="Richardson P.M."/>
            <person name="Rokhsar D.S."/>
        </authorList>
    </citation>
    <scope>NUCLEOTIDE SEQUENCE [LARGE SCALE GENOMIC DNA]</scope>
    <source>
        <strain evidence="9">Nigerian</strain>
    </source>
</reference>
<keyword evidence="3 8" id="KW-0328">Glycosyltransferase</keyword>
<dbReference type="PANTHER" id="PTHR21461">
    <property type="entry name" value="GLYCOSYLTRANSFERASE FAMILY 92 PROTEIN"/>
    <property type="match status" value="1"/>
</dbReference>
<dbReference type="AlphaFoldDB" id="A0A803KFG7"/>
<dbReference type="GO" id="GO:0016020">
    <property type="term" value="C:membrane"/>
    <property type="evidence" value="ECO:0007669"/>
    <property type="project" value="UniProtKB-SubCell"/>
</dbReference>
<keyword evidence="7 8" id="KW-0472">Membrane</keyword>
<dbReference type="GeneTree" id="ENSGT00530000064359"/>
<sequence>MPHFTRFYFYGCSLGLTCFILSFSFHWSQNFFWSKSHLMKQEQTLASRDQLPRDTITPLKDNKTYIIAPYYDHRERNMIRILGIVHHTEVKELYCYFSCANTTVRVKADIDMHQDRFGFPYGLSDIICNEPTDCSPTHVALDSSPTENFADLISFPIQNRNPGSPTASFTVCFSAMFGNYSNVLQFIQTVEMYKILGAQKVMVYLNNCSRQMEEVLQYYTEEGTVEVIPWHIQQYLKVSHNWQYPNDGTEIGYYGQLSALNDCIYRNMYSSKFVVLNDQDEIILPFKHRTWDTMMESLQRENPNVGIFLFENHVFPQTVVSDGNFTNTSTWNRVPGSNLLQYIHREPDRPNYFNIRKMIVDPRAVIQTSVHSTLKQYKNSKYVPLETALVHHCRGPLQPQLPREALIEDKTIWSYNGSLILKVNQMLKQFSEKPR</sequence>
<protein>
    <recommendedName>
        <fullName evidence="8">Glycosyltransferase family 92 protein</fullName>
        <ecNumber evidence="8">2.4.1.-</ecNumber>
    </recommendedName>
</protein>
<evidence type="ECO:0000256" key="2">
    <source>
        <dbReference type="ARBA" id="ARBA00007647"/>
    </source>
</evidence>
<proteinExistence type="inferred from homology"/>
<evidence type="ECO:0000256" key="4">
    <source>
        <dbReference type="ARBA" id="ARBA00022679"/>
    </source>
</evidence>
<name>A0A803KFG7_XENTR</name>